<evidence type="ECO:0000256" key="1">
    <source>
        <dbReference type="SAM" id="MobiDB-lite"/>
    </source>
</evidence>
<dbReference type="AlphaFoldDB" id="A0A7W9KC76"/>
<protein>
    <submittedName>
        <fullName evidence="2">Uncharacterized protein</fullName>
    </submittedName>
</protein>
<sequence length="97" mass="10781">MIITQTITAVPTVDGRTPVHTVRFSHPAPDAPERRWTDVTPGSPRCEPVRFLAPPSDDPPTEEDHPKPAIHKGQSSWQRSRRVGVESKARPRSGWAV</sequence>
<gene>
    <name evidence="2" type="ORF">BJ998_001131</name>
</gene>
<proteinExistence type="predicted"/>
<keyword evidence="3" id="KW-1185">Reference proteome</keyword>
<organism evidence="2 3">
    <name type="scientific">Kutzneria kofuensis</name>
    <dbReference type="NCBI Taxonomy" id="103725"/>
    <lineage>
        <taxon>Bacteria</taxon>
        <taxon>Bacillati</taxon>
        <taxon>Actinomycetota</taxon>
        <taxon>Actinomycetes</taxon>
        <taxon>Pseudonocardiales</taxon>
        <taxon>Pseudonocardiaceae</taxon>
        <taxon>Kutzneria</taxon>
    </lineage>
</organism>
<name>A0A7W9KC76_9PSEU</name>
<evidence type="ECO:0000313" key="2">
    <source>
        <dbReference type="EMBL" id="MBB5889935.1"/>
    </source>
</evidence>
<evidence type="ECO:0000313" key="3">
    <source>
        <dbReference type="Proteomes" id="UP000585638"/>
    </source>
</evidence>
<feature type="region of interest" description="Disordered" evidence="1">
    <location>
        <begin position="23"/>
        <end position="97"/>
    </location>
</feature>
<dbReference type="Proteomes" id="UP000585638">
    <property type="component" value="Unassembled WGS sequence"/>
</dbReference>
<comment type="caution">
    <text evidence="2">The sequence shown here is derived from an EMBL/GenBank/DDBJ whole genome shotgun (WGS) entry which is preliminary data.</text>
</comment>
<reference evidence="2 3" key="1">
    <citation type="submission" date="2020-08" db="EMBL/GenBank/DDBJ databases">
        <title>Sequencing the genomes of 1000 actinobacteria strains.</title>
        <authorList>
            <person name="Klenk H.-P."/>
        </authorList>
    </citation>
    <scope>NUCLEOTIDE SEQUENCE [LARGE SCALE GENOMIC DNA]</scope>
    <source>
        <strain evidence="2 3">DSM 43851</strain>
    </source>
</reference>
<accession>A0A7W9KC76</accession>
<dbReference type="EMBL" id="JACHIR010000001">
    <property type="protein sequence ID" value="MBB5889935.1"/>
    <property type="molecule type" value="Genomic_DNA"/>
</dbReference>